<evidence type="ECO:0000313" key="3">
    <source>
        <dbReference type="EMBL" id="GJF12846.1"/>
    </source>
</evidence>
<sequence length="130" mass="13583">MLLSRRAVHRATAGLIGSGAMAAGMLFGSASSALAQPAPEPAPVVGPNCTAADLAQVSGNVGTVMGVYLFTHPEVNNFFTGLRGKPDDEIRGEVQTFMNAHPQIEAEINGIRQPLKDLRVRCNAPGRMAG</sequence>
<dbReference type="Pfam" id="PF16525">
    <property type="entry name" value="MHB"/>
    <property type="match status" value="1"/>
</dbReference>
<accession>A0ABQ4V7Q3</accession>
<dbReference type="InterPro" id="IPR038378">
    <property type="entry name" value="MHB_sf"/>
</dbReference>
<evidence type="ECO:0000259" key="2">
    <source>
        <dbReference type="Pfam" id="PF16525"/>
    </source>
</evidence>
<name>A0ABQ4V7Q3_9MYCO</name>
<evidence type="ECO:0000256" key="1">
    <source>
        <dbReference type="SAM" id="SignalP"/>
    </source>
</evidence>
<feature type="domain" description="Haemophore haem-binding" evidence="2">
    <location>
        <begin position="47"/>
        <end position="123"/>
    </location>
</feature>
<proteinExistence type="predicted"/>
<keyword evidence="1" id="KW-0732">Signal</keyword>
<feature type="signal peptide" evidence="1">
    <location>
        <begin position="1"/>
        <end position="35"/>
    </location>
</feature>
<dbReference type="InterPro" id="IPR006311">
    <property type="entry name" value="TAT_signal"/>
</dbReference>
<dbReference type="EMBL" id="BPRH01001304">
    <property type="protein sequence ID" value="GJF12846.1"/>
    <property type="molecule type" value="Genomic_DNA"/>
</dbReference>
<feature type="chain" id="PRO_5046889240" evidence="1">
    <location>
        <begin position="36"/>
        <end position="130"/>
    </location>
</feature>
<dbReference type="PROSITE" id="PS51318">
    <property type="entry name" value="TAT"/>
    <property type="match status" value="1"/>
</dbReference>
<dbReference type="Proteomes" id="UP001060504">
    <property type="component" value="Unassembled WGS sequence"/>
</dbReference>
<gene>
    <name evidence="3" type="ORF">NGTWS1702_12300</name>
</gene>
<keyword evidence="4" id="KW-1185">Reference proteome</keyword>
<comment type="caution">
    <text evidence="3">The sequence shown here is derived from an EMBL/GenBank/DDBJ whole genome shotgun (WGS) entry which is preliminary data.</text>
</comment>
<evidence type="ECO:0000313" key="4">
    <source>
        <dbReference type="Proteomes" id="UP001060504"/>
    </source>
</evidence>
<organism evidence="3 4">
    <name type="scientific">Mycolicibacterium cyprinidarum</name>
    <dbReference type="NCBI Taxonomy" id="2860311"/>
    <lineage>
        <taxon>Bacteria</taxon>
        <taxon>Bacillati</taxon>
        <taxon>Actinomycetota</taxon>
        <taxon>Actinomycetes</taxon>
        <taxon>Mycobacteriales</taxon>
        <taxon>Mycobacteriaceae</taxon>
        <taxon>Mycolicibacterium</taxon>
    </lineage>
</organism>
<dbReference type="InterPro" id="IPR032407">
    <property type="entry name" value="MHB"/>
</dbReference>
<protein>
    <submittedName>
        <fullName evidence="3">Membrane protein</fullName>
    </submittedName>
</protein>
<dbReference type="Gene3D" id="1.20.20.20">
    <property type="entry name" value="Haemophore, haem-binding domain"/>
    <property type="match status" value="1"/>
</dbReference>
<reference evidence="3 4" key="1">
    <citation type="submission" date="2021-08" db="EMBL/GenBank/DDBJ databases">
        <title>Draft genome sequence of Mycolicibacterium sp. NGTWS1702 strain.</title>
        <authorList>
            <person name="Matsumoto M."/>
            <person name="Tang B.C.C."/>
            <person name="Machida Y."/>
            <person name="Matoyama H."/>
            <person name="Kishihara T."/>
            <person name="Sato S."/>
            <person name="Kondo I."/>
            <person name="Sano M."/>
            <person name="Kato G."/>
        </authorList>
    </citation>
    <scope>NUCLEOTIDE SEQUENCE [LARGE SCALE GENOMIC DNA]</scope>
    <source>
        <strain evidence="3 4">NGTWSNA01</strain>
    </source>
</reference>
<dbReference type="NCBIfam" id="TIGR04529">
    <property type="entry name" value="MTB_hemophore"/>
    <property type="match status" value="1"/>
</dbReference>